<dbReference type="GO" id="GO:0003700">
    <property type="term" value="F:DNA-binding transcription factor activity"/>
    <property type="evidence" value="ECO:0007669"/>
    <property type="project" value="TreeGrafter"/>
</dbReference>
<evidence type="ECO:0000313" key="6">
    <source>
        <dbReference type="Proteomes" id="UP000674234"/>
    </source>
</evidence>
<evidence type="ECO:0000256" key="3">
    <source>
        <dbReference type="SAM" id="MobiDB-lite"/>
    </source>
</evidence>
<feature type="region of interest" description="Disordered" evidence="3">
    <location>
        <begin position="105"/>
        <end position="161"/>
    </location>
</feature>
<protein>
    <submittedName>
        <fullName evidence="5">Helix-turn-helix transcriptional regulator</fullName>
    </submittedName>
</protein>
<dbReference type="PANTHER" id="PTHR30055:SF146">
    <property type="entry name" value="HTH-TYPE TRANSCRIPTIONAL DUAL REGULATOR CECR"/>
    <property type="match status" value="1"/>
</dbReference>
<feature type="domain" description="HTH tetR-type" evidence="4">
    <location>
        <begin position="4"/>
        <end position="63"/>
    </location>
</feature>
<feature type="compositionally biased region" description="Gly residues" evidence="3">
    <location>
        <begin position="135"/>
        <end position="155"/>
    </location>
</feature>
<dbReference type="GO" id="GO:0000976">
    <property type="term" value="F:transcription cis-regulatory region binding"/>
    <property type="evidence" value="ECO:0007669"/>
    <property type="project" value="TreeGrafter"/>
</dbReference>
<keyword evidence="6" id="KW-1185">Reference proteome</keyword>
<accession>A0A940WR84</accession>
<evidence type="ECO:0000313" key="5">
    <source>
        <dbReference type="EMBL" id="MBP2708467.1"/>
    </source>
</evidence>
<dbReference type="InterPro" id="IPR001647">
    <property type="entry name" value="HTH_TetR"/>
</dbReference>
<evidence type="ECO:0000259" key="4">
    <source>
        <dbReference type="PROSITE" id="PS50977"/>
    </source>
</evidence>
<evidence type="ECO:0000256" key="1">
    <source>
        <dbReference type="ARBA" id="ARBA00023125"/>
    </source>
</evidence>
<proteinExistence type="predicted"/>
<comment type="caution">
    <text evidence="5">The sequence shown here is derived from an EMBL/GenBank/DDBJ whole genome shotgun (WGS) entry which is preliminary data.</text>
</comment>
<dbReference type="Pfam" id="PF00440">
    <property type="entry name" value="TetR_N"/>
    <property type="match status" value="1"/>
</dbReference>
<dbReference type="InterPro" id="IPR050109">
    <property type="entry name" value="HTH-type_TetR-like_transc_reg"/>
</dbReference>
<dbReference type="PANTHER" id="PTHR30055">
    <property type="entry name" value="HTH-TYPE TRANSCRIPTIONAL REGULATOR RUTR"/>
    <property type="match status" value="1"/>
</dbReference>
<keyword evidence="1 2" id="KW-0238">DNA-binding</keyword>
<feature type="compositionally biased region" description="Low complexity" evidence="3">
    <location>
        <begin position="120"/>
        <end position="134"/>
    </location>
</feature>
<dbReference type="Proteomes" id="UP000674234">
    <property type="component" value="Unassembled WGS sequence"/>
</dbReference>
<name>A0A940WR84_9ACTN</name>
<dbReference type="Gene3D" id="1.10.357.10">
    <property type="entry name" value="Tetracycline Repressor, domain 2"/>
    <property type="match status" value="1"/>
</dbReference>
<feature type="DNA-binding region" description="H-T-H motif" evidence="2">
    <location>
        <begin position="26"/>
        <end position="45"/>
    </location>
</feature>
<dbReference type="PRINTS" id="PR00455">
    <property type="entry name" value="HTHTETR"/>
</dbReference>
<sequence>MTTDQRRAMIVAATLPLVAEYGGAVTTSQIARAAGIGEGTIFRVFADKEELMDACVIEAMNPDHVLRELGSISLDDPLPARLTDAGEALRAHLVRMGTVLGALHAAGHGRGRGEGERPAARGGAARRGSADDSSGSGGSGSGGSDGGGSDGGGSVRGREASLKATRDAVADLIEPDREALRVEPEKFVTIFLGMLFSRFPSPSGDLDPTTGELVDVLLHGALTGGAKAG</sequence>
<reference evidence="5" key="1">
    <citation type="submission" date="2021-02" db="EMBL/GenBank/DDBJ databases">
        <title>Draft genome sequence of Microbispora sp. RL4-1S isolated from rice leaves in Thailand.</title>
        <authorList>
            <person name="Muangham S."/>
            <person name="Duangmal K."/>
        </authorList>
    </citation>
    <scope>NUCLEOTIDE SEQUENCE</scope>
    <source>
        <strain evidence="5">RL4-1S</strain>
    </source>
</reference>
<evidence type="ECO:0000256" key="2">
    <source>
        <dbReference type="PROSITE-ProRule" id="PRU00335"/>
    </source>
</evidence>
<dbReference type="AlphaFoldDB" id="A0A940WR84"/>
<dbReference type="SUPFAM" id="SSF46689">
    <property type="entry name" value="Homeodomain-like"/>
    <property type="match status" value="1"/>
</dbReference>
<gene>
    <name evidence="5" type="ORF">JOL79_32275</name>
</gene>
<dbReference type="PROSITE" id="PS50977">
    <property type="entry name" value="HTH_TETR_2"/>
    <property type="match status" value="1"/>
</dbReference>
<organism evidence="5 6">
    <name type="scientific">Microbispora oryzae</name>
    <dbReference type="NCBI Taxonomy" id="2806554"/>
    <lineage>
        <taxon>Bacteria</taxon>
        <taxon>Bacillati</taxon>
        <taxon>Actinomycetota</taxon>
        <taxon>Actinomycetes</taxon>
        <taxon>Streptosporangiales</taxon>
        <taxon>Streptosporangiaceae</taxon>
        <taxon>Microbispora</taxon>
    </lineage>
</organism>
<dbReference type="EMBL" id="JAFCNB010000034">
    <property type="protein sequence ID" value="MBP2708467.1"/>
    <property type="molecule type" value="Genomic_DNA"/>
</dbReference>
<dbReference type="InterPro" id="IPR009057">
    <property type="entry name" value="Homeodomain-like_sf"/>
</dbReference>